<gene>
    <name evidence="2" type="ORF">JL811_13190</name>
</gene>
<evidence type="ECO:0000256" key="1">
    <source>
        <dbReference type="SAM" id="Phobius"/>
    </source>
</evidence>
<reference evidence="2" key="1">
    <citation type="submission" date="2021-01" db="EMBL/GenBank/DDBJ databases">
        <title>Tabrizicola alba sp. nov. a motile alkaliphilic bacterium isolated from a soda lake.</title>
        <authorList>
            <person name="Szuroczki S."/>
            <person name="Abbaszade G."/>
            <person name="Schumann P."/>
            <person name="Toth E."/>
        </authorList>
    </citation>
    <scope>NUCLEOTIDE SEQUENCE</scope>
    <source>
        <strain evidence="2">DMG-N-6</strain>
    </source>
</reference>
<proteinExistence type="predicted"/>
<evidence type="ECO:0000313" key="2">
    <source>
        <dbReference type="EMBL" id="MBL4918177.1"/>
    </source>
</evidence>
<keyword evidence="1" id="KW-0812">Transmembrane</keyword>
<protein>
    <submittedName>
        <fullName evidence="2">Uncharacterized protein</fullName>
    </submittedName>
</protein>
<dbReference type="Proteomes" id="UP000648908">
    <property type="component" value="Unassembled WGS sequence"/>
</dbReference>
<evidence type="ECO:0000313" key="3">
    <source>
        <dbReference type="Proteomes" id="UP000648908"/>
    </source>
</evidence>
<name>A0A8K0VF52_9RHOB</name>
<sequence>MTALKKYQKLECTGLWRSDLQGQRREVVVNLGESTLMLSDPRQETALAHWSLPAIIRRNPETLPAIFAPGPEGDEDLEIDDPEMIAALRTVHSALEASRPHPGRLRNGILGSIAGGIVLLAVIFLPEALVTHTVSVLRDATRVDIGRMALEDLARLTGQPCAGRRGTQALTRLALRLSDPAPRIVVLREGLTAPIHLPGPVIALPQSLLAEQDGPDMAAGFALAETVAAGIEDPMLPILRHAGSIATLRLLTSGHLPPASIAGYAEKRIAAPPARPPVAQLLPAFEAAGIASTPYALGLTLPDDRQRPLIDGDPFDGVAPPALMLDEDWVTLQDICSG</sequence>
<organism evidence="2 3">
    <name type="scientific">Szabonella alba</name>
    <dbReference type="NCBI Taxonomy" id="2804194"/>
    <lineage>
        <taxon>Bacteria</taxon>
        <taxon>Pseudomonadati</taxon>
        <taxon>Pseudomonadota</taxon>
        <taxon>Alphaproteobacteria</taxon>
        <taxon>Rhodobacterales</taxon>
        <taxon>Paracoccaceae</taxon>
        <taxon>Szabonella</taxon>
    </lineage>
</organism>
<keyword evidence="3" id="KW-1185">Reference proteome</keyword>
<keyword evidence="1" id="KW-0472">Membrane</keyword>
<dbReference type="RefSeq" id="WP_202689168.1">
    <property type="nucleotide sequence ID" value="NZ_JAESVN010000005.1"/>
</dbReference>
<dbReference type="EMBL" id="JAESVN010000005">
    <property type="protein sequence ID" value="MBL4918177.1"/>
    <property type="molecule type" value="Genomic_DNA"/>
</dbReference>
<keyword evidence="1" id="KW-1133">Transmembrane helix</keyword>
<accession>A0A8K0VF52</accession>
<feature type="transmembrane region" description="Helical" evidence="1">
    <location>
        <begin position="108"/>
        <end position="125"/>
    </location>
</feature>
<dbReference type="AlphaFoldDB" id="A0A8K0VF52"/>
<comment type="caution">
    <text evidence="2">The sequence shown here is derived from an EMBL/GenBank/DDBJ whole genome shotgun (WGS) entry which is preliminary data.</text>
</comment>